<dbReference type="Gene3D" id="3.40.50.1820">
    <property type="entry name" value="alpha/beta hydrolase"/>
    <property type="match status" value="1"/>
</dbReference>
<dbReference type="Proteomes" id="UP001221142">
    <property type="component" value="Unassembled WGS sequence"/>
</dbReference>
<accession>A0AAD7BL60</accession>
<dbReference type="InterPro" id="IPR019819">
    <property type="entry name" value="Carboxylesterase_B_CS"/>
</dbReference>
<comment type="caution">
    <text evidence="5">The sequence shown here is derived from an EMBL/GenBank/DDBJ whole genome shotgun (WGS) entry which is preliminary data.</text>
</comment>
<sequence>MASPKSLALALLCHLAVARPTVQLDNGTFTGTTTGSAPNTTSNTTSFLGIPFAFPPVGDLRFRLPVAHEPYNGSFNATTMSPACTQQALVYPDLTLLPFPLGVEVNAILHSVYTVVTPDSEDCLYINVIKPNWATSTSNLPVVVWIYGGAFQTGSTSQNDGKVIVERSIFLNKPVIYVSMNYRLSALGFLAGPQVQQANISNIGLQDQRLALRWVQTYIAAFGGDPTKVTIWGESAGAISVSLHMIANNGNPEGLFRAAFMQSGSPIPIGNETSMSAEQAFNQFVTKAGCNGTTDPIACLRQANYTTIKAAQDASPGPFSSSGLAHIWLPRGDGVFLTDNPQTLVENRVIAQVPVVTGDCDDEGTMFALANTNLITDDDFRGWVQQFWYPNATKEQLDKLLKVYPSTLPEGSPFNTSYLNGLTPQFKRIAAYEGDLVFEAPRRFFQSAISQNQWAFLSKRLKATPLLGSYHGSDLPFVYSQSLLLGELRDALIYFINNLDPV</sequence>
<comment type="similarity">
    <text evidence="1 3">Belongs to the type-B carboxylesterase/lipase family.</text>
</comment>
<keyword evidence="2 3" id="KW-0378">Hydrolase</keyword>
<proteinExistence type="inferred from homology"/>
<dbReference type="EC" id="3.1.1.-" evidence="3"/>
<feature type="domain" description="Carboxylesterase type B" evidence="4">
    <location>
        <begin position="19"/>
        <end position="481"/>
    </location>
</feature>
<organism evidence="5 6">
    <name type="scientific">Roridomyces roridus</name>
    <dbReference type="NCBI Taxonomy" id="1738132"/>
    <lineage>
        <taxon>Eukaryota</taxon>
        <taxon>Fungi</taxon>
        <taxon>Dikarya</taxon>
        <taxon>Basidiomycota</taxon>
        <taxon>Agaricomycotina</taxon>
        <taxon>Agaricomycetes</taxon>
        <taxon>Agaricomycetidae</taxon>
        <taxon>Agaricales</taxon>
        <taxon>Marasmiineae</taxon>
        <taxon>Mycenaceae</taxon>
        <taxon>Roridomyces</taxon>
    </lineage>
</organism>
<dbReference type="InterPro" id="IPR002018">
    <property type="entry name" value="CarbesteraseB"/>
</dbReference>
<dbReference type="Pfam" id="PF00135">
    <property type="entry name" value="COesterase"/>
    <property type="match status" value="1"/>
</dbReference>
<evidence type="ECO:0000259" key="4">
    <source>
        <dbReference type="Pfam" id="PF00135"/>
    </source>
</evidence>
<evidence type="ECO:0000313" key="6">
    <source>
        <dbReference type="Proteomes" id="UP001221142"/>
    </source>
</evidence>
<dbReference type="PROSITE" id="PS00122">
    <property type="entry name" value="CARBOXYLESTERASE_B_1"/>
    <property type="match status" value="1"/>
</dbReference>
<keyword evidence="6" id="KW-1185">Reference proteome</keyword>
<dbReference type="SUPFAM" id="SSF53474">
    <property type="entry name" value="alpha/beta-Hydrolases"/>
    <property type="match status" value="1"/>
</dbReference>
<feature type="signal peptide" evidence="3">
    <location>
        <begin position="1"/>
        <end position="18"/>
    </location>
</feature>
<dbReference type="EMBL" id="JARKIF010000013">
    <property type="protein sequence ID" value="KAJ7624440.1"/>
    <property type="molecule type" value="Genomic_DNA"/>
</dbReference>
<gene>
    <name evidence="5" type="ORF">FB45DRAFT_836492</name>
</gene>
<evidence type="ECO:0000256" key="3">
    <source>
        <dbReference type="RuleBase" id="RU361235"/>
    </source>
</evidence>
<keyword evidence="3" id="KW-0732">Signal</keyword>
<dbReference type="PANTHER" id="PTHR43918:SF4">
    <property type="entry name" value="CARBOXYLIC ESTER HYDROLASE"/>
    <property type="match status" value="1"/>
</dbReference>
<reference evidence="5" key="1">
    <citation type="submission" date="2023-03" db="EMBL/GenBank/DDBJ databases">
        <title>Massive genome expansion in bonnet fungi (Mycena s.s.) driven by repeated elements and novel gene families across ecological guilds.</title>
        <authorList>
            <consortium name="Lawrence Berkeley National Laboratory"/>
            <person name="Harder C.B."/>
            <person name="Miyauchi S."/>
            <person name="Viragh M."/>
            <person name="Kuo A."/>
            <person name="Thoen E."/>
            <person name="Andreopoulos B."/>
            <person name="Lu D."/>
            <person name="Skrede I."/>
            <person name="Drula E."/>
            <person name="Henrissat B."/>
            <person name="Morin E."/>
            <person name="Kohler A."/>
            <person name="Barry K."/>
            <person name="LaButti K."/>
            <person name="Morin E."/>
            <person name="Salamov A."/>
            <person name="Lipzen A."/>
            <person name="Mereny Z."/>
            <person name="Hegedus B."/>
            <person name="Baldrian P."/>
            <person name="Stursova M."/>
            <person name="Weitz H."/>
            <person name="Taylor A."/>
            <person name="Grigoriev I.V."/>
            <person name="Nagy L.G."/>
            <person name="Martin F."/>
            <person name="Kauserud H."/>
        </authorList>
    </citation>
    <scope>NUCLEOTIDE SEQUENCE</scope>
    <source>
        <strain evidence="5">9284</strain>
    </source>
</reference>
<evidence type="ECO:0000256" key="1">
    <source>
        <dbReference type="ARBA" id="ARBA00005964"/>
    </source>
</evidence>
<name>A0AAD7BL60_9AGAR</name>
<dbReference type="InterPro" id="IPR019826">
    <property type="entry name" value="Carboxylesterase_B_AS"/>
</dbReference>
<feature type="chain" id="PRO_5041781056" description="Carboxylic ester hydrolase" evidence="3">
    <location>
        <begin position="19"/>
        <end position="502"/>
    </location>
</feature>
<evidence type="ECO:0000313" key="5">
    <source>
        <dbReference type="EMBL" id="KAJ7624440.1"/>
    </source>
</evidence>
<dbReference type="InterPro" id="IPR029058">
    <property type="entry name" value="AB_hydrolase_fold"/>
</dbReference>
<protein>
    <recommendedName>
        <fullName evidence="3">Carboxylic ester hydrolase</fullName>
        <ecNumber evidence="3">3.1.1.-</ecNumber>
    </recommendedName>
</protein>
<dbReference type="InterPro" id="IPR050654">
    <property type="entry name" value="AChE-related_enzymes"/>
</dbReference>
<dbReference type="GO" id="GO:0052689">
    <property type="term" value="F:carboxylic ester hydrolase activity"/>
    <property type="evidence" value="ECO:0007669"/>
    <property type="project" value="TreeGrafter"/>
</dbReference>
<evidence type="ECO:0000256" key="2">
    <source>
        <dbReference type="ARBA" id="ARBA00022801"/>
    </source>
</evidence>
<dbReference type="AlphaFoldDB" id="A0AAD7BL60"/>
<dbReference type="PANTHER" id="PTHR43918">
    <property type="entry name" value="ACETYLCHOLINESTERASE"/>
    <property type="match status" value="1"/>
</dbReference>
<dbReference type="PROSITE" id="PS00941">
    <property type="entry name" value="CARBOXYLESTERASE_B_2"/>
    <property type="match status" value="1"/>
</dbReference>